<feature type="region of interest" description="Disordered" evidence="1">
    <location>
        <begin position="75"/>
        <end position="106"/>
    </location>
</feature>
<dbReference type="EMBL" id="CAKMRJ010005634">
    <property type="protein sequence ID" value="CAH1448721.1"/>
    <property type="molecule type" value="Genomic_DNA"/>
</dbReference>
<name>A0AAU9PER7_9ASTR</name>
<evidence type="ECO:0000313" key="2">
    <source>
        <dbReference type="EMBL" id="CAH1448721.1"/>
    </source>
</evidence>
<accession>A0AAU9PER7</accession>
<feature type="region of interest" description="Disordered" evidence="1">
    <location>
        <begin position="1"/>
        <end position="32"/>
    </location>
</feature>
<organism evidence="2 3">
    <name type="scientific">Lactuca virosa</name>
    <dbReference type="NCBI Taxonomy" id="75947"/>
    <lineage>
        <taxon>Eukaryota</taxon>
        <taxon>Viridiplantae</taxon>
        <taxon>Streptophyta</taxon>
        <taxon>Embryophyta</taxon>
        <taxon>Tracheophyta</taxon>
        <taxon>Spermatophyta</taxon>
        <taxon>Magnoliopsida</taxon>
        <taxon>eudicotyledons</taxon>
        <taxon>Gunneridae</taxon>
        <taxon>Pentapetalae</taxon>
        <taxon>asterids</taxon>
        <taxon>campanulids</taxon>
        <taxon>Asterales</taxon>
        <taxon>Asteraceae</taxon>
        <taxon>Cichorioideae</taxon>
        <taxon>Cichorieae</taxon>
        <taxon>Lactucinae</taxon>
        <taxon>Lactuca</taxon>
    </lineage>
</organism>
<proteinExistence type="predicted"/>
<protein>
    <submittedName>
        <fullName evidence="2">Uncharacterized protein</fullName>
    </submittedName>
</protein>
<feature type="compositionally biased region" description="Basic residues" evidence="1">
    <location>
        <begin position="1"/>
        <end position="12"/>
    </location>
</feature>
<dbReference type="Proteomes" id="UP001157418">
    <property type="component" value="Unassembled WGS sequence"/>
</dbReference>
<evidence type="ECO:0000256" key="1">
    <source>
        <dbReference type="SAM" id="MobiDB-lite"/>
    </source>
</evidence>
<comment type="caution">
    <text evidence="2">The sequence shown here is derived from an EMBL/GenBank/DDBJ whole genome shotgun (WGS) entry which is preliminary data.</text>
</comment>
<evidence type="ECO:0000313" key="3">
    <source>
        <dbReference type="Proteomes" id="UP001157418"/>
    </source>
</evidence>
<feature type="compositionally biased region" description="Basic and acidic residues" evidence="1">
    <location>
        <begin position="75"/>
        <end position="92"/>
    </location>
</feature>
<gene>
    <name evidence="2" type="ORF">LVIROSA_LOCUS34246</name>
</gene>
<reference evidence="2 3" key="1">
    <citation type="submission" date="2022-01" db="EMBL/GenBank/DDBJ databases">
        <authorList>
            <person name="Xiong W."/>
            <person name="Schranz E."/>
        </authorList>
    </citation>
    <scope>NUCLEOTIDE SEQUENCE [LARGE SCALE GENOMIC DNA]</scope>
</reference>
<sequence length="148" mass="17158">MPPTTGRRHHPPNHSPTNHRMTLKTGREGNEAESVKIEGVASWRPPFVSLQLHSLSPPTTQLLLMLHCHRRVEGDDSDRRWAEGDGDRRWAEGDGGQIWTEKGDDIRPVKHPKKQYVLYRFKRNFSKKAGTQQQKREASTYKHMIRCN</sequence>
<keyword evidence="3" id="KW-1185">Reference proteome</keyword>
<dbReference type="AlphaFoldDB" id="A0AAU9PER7"/>